<dbReference type="Pfam" id="PF12906">
    <property type="entry name" value="RINGv"/>
    <property type="match status" value="1"/>
</dbReference>
<dbReference type="PANTHER" id="PTHR46347">
    <property type="entry name" value="RING/FYVE/PHD ZINC FINGER SUPERFAMILY PROTEIN"/>
    <property type="match status" value="1"/>
</dbReference>
<keyword evidence="4" id="KW-0812">Transmembrane</keyword>
<protein>
    <recommendedName>
        <fullName evidence="5">RING-CH-type domain-containing protein</fullName>
    </recommendedName>
</protein>
<dbReference type="AlphaFoldDB" id="A0A077WR41"/>
<keyword evidence="2" id="KW-0863">Zinc-finger</keyword>
<dbReference type="OrthoDB" id="264354at2759"/>
<dbReference type="PANTHER" id="PTHR46347:SF1">
    <property type="entry name" value="RING_FYVE_PHD ZINC FINGER SUPERFAMILY PROTEIN"/>
    <property type="match status" value="1"/>
</dbReference>
<feature type="transmembrane region" description="Helical" evidence="4">
    <location>
        <begin position="311"/>
        <end position="330"/>
    </location>
</feature>
<keyword evidence="4" id="KW-1133">Transmembrane helix</keyword>
<evidence type="ECO:0000256" key="2">
    <source>
        <dbReference type="ARBA" id="ARBA00022771"/>
    </source>
</evidence>
<keyword evidence="1" id="KW-0479">Metal-binding</keyword>
<dbReference type="PROSITE" id="PS51292">
    <property type="entry name" value="ZF_RING_CH"/>
    <property type="match status" value="1"/>
</dbReference>
<evidence type="ECO:0000259" key="5">
    <source>
        <dbReference type="PROSITE" id="PS51292"/>
    </source>
</evidence>
<organism evidence="6">
    <name type="scientific">Lichtheimia ramosa</name>
    <dbReference type="NCBI Taxonomy" id="688394"/>
    <lineage>
        <taxon>Eukaryota</taxon>
        <taxon>Fungi</taxon>
        <taxon>Fungi incertae sedis</taxon>
        <taxon>Mucoromycota</taxon>
        <taxon>Mucoromycotina</taxon>
        <taxon>Mucoromycetes</taxon>
        <taxon>Mucorales</taxon>
        <taxon>Lichtheimiaceae</taxon>
        <taxon>Lichtheimia</taxon>
    </lineage>
</organism>
<sequence>MKTEQHASSVENIQVCRICLEKEDEANLIAPCKCKGSIKYVHPRCIASWRQSLSRRGRKQELYHCMLCRQRLHVRHRRKWMGVLGHKVVRILLTIFLTFIILIPAGTLMKMLIHLSIQLTNYPGGLYEIWMSGSFTNLIKYSTQNSIRQPFSYARQVVLGTHKVIYSPFPVCYRSVGYSETHSLVSSQLLYYMLFPFTDERIWHFLLCRLEHLHLGFFLVGSINNICFTYKILSDMFDIILTAQQQQQEADQQDLRGAFMQRAAKLTKGLLLTYCCTLVILFWAHFNLFAFQVDTKGDTDIYTTRQFLLELPLWSFRWMTLGIALVDFAIRNIYGTLTNIFDCIDEEEIVSLIEDQ</sequence>
<dbReference type="CDD" id="cd16495">
    <property type="entry name" value="RING_CH-C4HC3_MARCH"/>
    <property type="match status" value="1"/>
</dbReference>
<proteinExistence type="predicted"/>
<reference evidence="6" key="1">
    <citation type="journal article" date="2014" name="Genome Announc.">
        <title>De novo whole-genome sequence and genome annotation of Lichtheimia ramosa.</title>
        <authorList>
            <person name="Linde J."/>
            <person name="Schwartze V."/>
            <person name="Binder U."/>
            <person name="Lass-Florl C."/>
            <person name="Voigt K."/>
            <person name="Horn F."/>
        </authorList>
    </citation>
    <scope>NUCLEOTIDE SEQUENCE</scope>
    <source>
        <strain evidence="6">JMRC FSU:6197</strain>
    </source>
</reference>
<dbReference type="InterPro" id="IPR011016">
    <property type="entry name" value="Znf_RING-CH"/>
</dbReference>
<accession>A0A077WR41</accession>
<feature type="transmembrane region" description="Helical" evidence="4">
    <location>
        <begin position="270"/>
        <end position="291"/>
    </location>
</feature>
<dbReference type="EMBL" id="LK023329">
    <property type="protein sequence ID" value="CDS09157.1"/>
    <property type="molecule type" value="Genomic_DNA"/>
</dbReference>
<dbReference type="SMART" id="SM00744">
    <property type="entry name" value="RINGv"/>
    <property type="match status" value="1"/>
</dbReference>
<evidence type="ECO:0000256" key="3">
    <source>
        <dbReference type="ARBA" id="ARBA00022833"/>
    </source>
</evidence>
<evidence type="ECO:0000256" key="4">
    <source>
        <dbReference type="SAM" id="Phobius"/>
    </source>
</evidence>
<evidence type="ECO:0000256" key="1">
    <source>
        <dbReference type="ARBA" id="ARBA00022723"/>
    </source>
</evidence>
<keyword evidence="4" id="KW-0472">Membrane</keyword>
<evidence type="ECO:0000313" key="6">
    <source>
        <dbReference type="EMBL" id="CDS09157.1"/>
    </source>
</evidence>
<dbReference type="Gene3D" id="3.30.40.10">
    <property type="entry name" value="Zinc/RING finger domain, C3HC4 (zinc finger)"/>
    <property type="match status" value="1"/>
</dbReference>
<feature type="transmembrane region" description="Helical" evidence="4">
    <location>
        <begin position="88"/>
        <end position="109"/>
    </location>
</feature>
<dbReference type="InterPro" id="IPR013083">
    <property type="entry name" value="Znf_RING/FYVE/PHD"/>
</dbReference>
<keyword evidence="3" id="KW-0862">Zinc</keyword>
<feature type="domain" description="RING-CH-type" evidence="5">
    <location>
        <begin position="8"/>
        <end position="75"/>
    </location>
</feature>
<gene>
    <name evidence="6" type="ORF">LRAMOSA10517</name>
</gene>
<name>A0A077WR41_9FUNG</name>
<dbReference type="GO" id="GO:0008270">
    <property type="term" value="F:zinc ion binding"/>
    <property type="evidence" value="ECO:0007669"/>
    <property type="project" value="UniProtKB-KW"/>
</dbReference>
<dbReference type="SUPFAM" id="SSF57850">
    <property type="entry name" value="RING/U-box"/>
    <property type="match status" value="1"/>
</dbReference>